<dbReference type="GO" id="GO:0008168">
    <property type="term" value="F:methyltransferase activity"/>
    <property type="evidence" value="ECO:0007669"/>
    <property type="project" value="UniProtKB-KW"/>
</dbReference>
<dbReference type="InterPro" id="IPR029063">
    <property type="entry name" value="SAM-dependent_MTases_sf"/>
</dbReference>
<reference evidence="3" key="1">
    <citation type="submission" date="2021-01" db="EMBL/GenBank/DDBJ databases">
        <authorList>
            <consortium name="Aspergillus chevalieri M1 genome sequencing consortium"/>
            <person name="Kazuki M."/>
            <person name="Futagami T."/>
        </authorList>
    </citation>
    <scope>NUCLEOTIDE SEQUENCE</scope>
    <source>
        <strain evidence="3">M1</strain>
    </source>
</reference>
<dbReference type="RefSeq" id="XP_043139603.1">
    <property type="nucleotide sequence ID" value="XM_043282201.1"/>
</dbReference>
<dbReference type="Gene3D" id="3.40.50.150">
    <property type="entry name" value="Vaccinia Virus protein VP39"/>
    <property type="match status" value="1"/>
</dbReference>
<dbReference type="PANTHER" id="PTHR13393:SF0">
    <property type="entry name" value="RNA N6-ADENOSINE-METHYLTRANSFERASE METTL16"/>
    <property type="match status" value="1"/>
</dbReference>
<proteinExistence type="predicted"/>
<reference evidence="3" key="2">
    <citation type="submission" date="2021-02" db="EMBL/GenBank/DDBJ databases">
        <title>Aspergillus chevalieri M1 genome sequence.</title>
        <authorList>
            <person name="Kadooka C."/>
            <person name="Mori K."/>
            <person name="Futagami T."/>
        </authorList>
    </citation>
    <scope>NUCLEOTIDE SEQUENCE</scope>
    <source>
        <strain evidence="3">M1</strain>
    </source>
</reference>
<name>A0A7R7VUP5_ASPCH</name>
<protein>
    <recommendedName>
        <fullName evidence="5">DUF890 domain protein</fullName>
    </recommendedName>
</protein>
<dbReference type="GO" id="GO:0070475">
    <property type="term" value="P:rRNA base methylation"/>
    <property type="evidence" value="ECO:0007669"/>
    <property type="project" value="TreeGrafter"/>
</dbReference>
<gene>
    <name evidence="3" type="ORF">ACHE_60967A</name>
</gene>
<evidence type="ECO:0000313" key="3">
    <source>
        <dbReference type="EMBL" id="BCR91081.1"/>
    </source>
</evidence>
<dbReference type="Pfam" id="PF05971">
    <property type="entry name" value="Methyltransf_10"/>
    <property type="match status" value="1"/>
</dbReference>
<evidence type="ECO:0000256" key="1">
    <source>
        <dbReference type="ARBA" id="ARBA00022603"/>
    </source>
</evidence>
<organism evidence="3 4">
    <name type="scientific">Aspergillus chevalieri</name>
    <name type="common">Eurotium chevalieri</name>
    <dbReference type="NCBI Taxonomy" id="182096"/>
    <lineage>
        <taxon>Eukaryota</taxon>
        <taxon>Fungi</taxon>
        <taxon>Dikarya</taxon>
        <taxon>Ascomycota</taxon>
        <taxon>Pezizomycotina</taxon>
        <taxon>Eurotiomycetes</taxon>
        <taxon>Eurotiomycetidae</taxon>
        <taxon>Eurotiales</taxon>
        <taxon>Aspergillaceae</taxon>
        <taxon>Aspergillus</taxon>
        <taxon>Aspergillus subgen. Aspergillus</taxon>
    </lineage>
</organism>
<dbReference type="SUPFAM" id="SSF53335">
    <property type="entry name" value="S-adenosyl-L-methionine-dependent methyltransferases"/>
    <property type="match status" value="1"/>
</dbReference>
<dbReference type="FunFam" id="3.40.50.150:FF:000813">
    <property type="match status" value="1"/>
</dbReference>
<dbReference type="PANTHER" id="PTHR13393">
    <property type="entry name" value="SAM-DEPENDENT METHYLTRANSFERASE"/>
    <property type="match status" value="1"/>
</dbReference>
<dbReference type="CDD" id="cd02440">
    <property type="entry name" value="AdoMet_MTases"/>
    <property type="match status" value="1"/>
</dbReference>
<dbReference type="GO" id="GO:0005634">
    <property type="term" value="C:nucleus"/>
    <property type="evidence" value="ECO:0007669"/>
    <property type="project" value="TreeGrafter"/>
</dbReference>
<evidence type="ECO:0000256" key="2">
    <source>
        <dbReference type="ARBA" id="ARBA00022679"/>
    </source>
</evidence>
<evidence type="ECO:0000313" key="4">
    <source>
        <dbReference type="Proteomes" id="UP000637239"/>
    </source>
</evidence>
<keyword evidence="2" id="KW-0808">Transferase</keyword>
<dbReference type="Proteomes" id="UP000637239">
    <property type="component" value="Chromosome 6"/>
</dbReference>
<accession>A0A7R7VUP5</accession>
<keyword evidence="4" id="KW-1185">Reference proteome</keyword>
<sequence>MDTMRAARNIYKNDVDFMALSLQSPEFAKYLKPNGQLDFTDPDAVRQLTKSLLKQDFDLEVDIPENRLCPPVPNRLNYILWLQDLLDTTGDEYRDDYDPDRDVTGIDIGTGCCSIYPLLGCASRPRWKFVATDIDDENIETATKTVTKNGLESRIQIIKTDPSLLVPLQKSGVERLDFTMCNPPFYASRDEMIASAEAKERLPFSACTGAEVEMVTTGGELDFVARMIEESIRLGEKVLWYTTMLGKLSSVSVIVEKLISHNNRNYAVTEFVQGSKTRRWAVAWSWADLRPAMNVARGITNFPKHLLPFPSESTFLISNTSIDDLCSKLDAELSALPIQWHWRKNLSTGIGFAKENVWSRQARRKMQNPETAEKHKMEIDEGQVALGFKVQLKLDGIEETRTKVVMRWLKGTDSVLFESFVGMLKRKLEGR</sequence>
<dbReference type="EMBL" id="AP024421">
    <property type="protein sequence ID" value="BCR91081.1"/>
    <property type="molecule type" value="Genomic_DNA"/>
</dbReference>
<dbReference type="GeneID" id="66985439"/>
<dbReference type="KEGG" id="ache:ACHE_60967A"/>
<evidence type="ECO:0008006" key="5">
    <source>
        <dbReference type="Google" id="ProtNLM"/>
    </source>
</evidence>
<dbReference type="InterPro" id="IPR010286">
    <property type="entry name" value="METTL16/RlmF"/>
</dbReference>
<dbReference type="AlphaFoldDB" id="A0A7R7VUP5"/>
<keyword evidence="1" id="KW-0489">Methyltransferase</keyword>